<dbReference type="PROSITE" id="PS01035">
    <property type="entry name" value="PTS_EIIB_TYPE_1_CYS"/>
    <property type="match status" value="1"/>
</dbReference>
<evidence type="ECO:0000256" key="11">
    <source>
        <dbReference type="PROSITE-ProRule" id="PRU00421"/>
    </source>
</evidence>
<dbReference type="PANTHER" id="PTHR30175">
    <property type="entry name" value="PHOSPHOTRANSFERASE SYSTEM TRANSPORT PROTEIN"/>
    <property type="match status" value="1"/>
</dbReference>
<evidence type="ECO:0000259" key="13">
    <source>
        <dbReference type="PROSITE" id="PS51093"/>
    </source>
</evidence>
<dbReference type="CDD" id="cd00212">
    <property type="entry name" value="PTS_IIB_glc"/>
    <property type="match status" value="1"/>
</dbReference>
<keyword evidence="6" id="KW-0598">Phosphotransferase system</keyword>
<evidence type="ECO:0000256" key="7">
    <source>
        <dbReference type="ARBA" id="ARBA00022692"/>
    </source>
</evidence>
<evidence type="ECO:0000313" key="17">
    <source>
        <dbReference type="Proteomes" id="UP001218170"/>
    </source>
</evidence>
<dbReference type="Pfam" id="PF00358">
    <property type="entry name" value="PTS_EIIA_1"/>
    <property type="match status" value="1"/>
</dbReference>
<keyword evidence="10 12" id="KW-0472">Membrane</keyword>
<evidence type="ECO:0000256" key="10">
    <source>
        <dbReference type="ARBA" id="ARBA00023136"/>
    </source>
</evidence>
<dbReference type="InterPro" id="IPR050558">
    <property type="entry name" value="PTS_Sugar-Specific_Components"/>
</dbReference>
<feature type="transmembrane region" description="Helical" evidence="12">
    <location>
        <begin position="108"/>
        <end position="136"/>
    </location>
</feature>
<dbReference type="SUPFAM" id="SSF51261">
    <property type="entry name" value="Duplicated hybrid motif"/>
    <property type="match status" value="1"/>
</dbReference>
<dbReference type="InterPro" id="IPR001127">
    <property type="entry name" value="PTS_EIIA_1_perm"/>
</dbReference>
<feature type="domain" description="PTS EIIB type-1" evidence="14">
    <location>
        <begin position="5"/>
        <end position="86"/>
    </location>
</feature>
<name>A0ABT5SHB0_9MICO</name>
<dbReference type="Proteomes" id="UP001218170">
    <property type="component" value="Unassembled WGS sequence"/>
</dbReference>
<dbReference type="InterPro" id="IPR036878">
    <property type="entry name" value="Glu_permease_IIB"/>
</dbReference>
<sequence length="634" mass="65592">MTTTKDAAGAILEHVGGPGNVAALQHCSTRLRFNLVDDARADEAALQAVPGVIGVVRGPQTQIIVGSKVGDYFSEIEKLRGGRAAARSTGQPRPTLTWKRAGSTIMDFVVAVFTPIIPAIAGAGIFKSFLILASALGWMQTTDPSYQVLSTIPDAVFFFLPLLVTYTAAKKLGVNIPLALGIVALLVFPAFSGLLTQEGGVALFGLTVPAIAYNAQVFPPILAVLLLWPVEKLATKVTPGPIRTFFVPLLCFIVVSPVMIFLLGPLGYGLGSLLTGAMLWLYGTLGWVAIALMAVVLPFIISVGMHKAFIPPTIATVAQQGRDPFYLVASLAHNIAESGSSFAVAIRTRNKTLRGTAISSGVSAFFGITEPALYGVTLQNRRALFAVLAGSLTGGIYLGIAAVGAFALVSPGAASISMFIDVANPWNLIHAVIGALVAFATAFVVALVIWKDSDSGTIRALEGQAGGVVTAPTATDADGRVVAPIAGEVVALDRVDDPVFGGGILGAGVAIQPSTGSVYAPISGVVSSLLPSKHAFGITGDDGVEVLVHVGLDTVKLDGAPFVAHVAQGDRVERGQLMLEADLEAIRRAGFDTITPIVVLNGDAFEVADALTGPVEPGTGIFTVRTKEAARGTV</sequence>
<dbReference type="Gene3D" id="2.70.70.10">
    <property type="entry name" value="Glucose Permease (Domain IIA)"/>
    <property type="match status" value="1"/>
</dbReference>
<feature type="transmembrane region" description="Helical" evidence="12">
    <location>
        <begin position="176"/>
        <end position="195"/>
    </location>
</feature>
<evidence type="ECO:0000256" key="12">
    <source>
        <dbReference type="SAM" id="Phobius"/>
    </source>
</evidence>
<dbReference type="PROSITE" id="PS00371">
    <property type="entry name" value="PTS_EIIA_TYPE_1_HIS"/>
    <property type="match status" value="1"/>
</dbReference>
<feature type="domain" description="PTS EIIA type-1" evidence="13">
    <location>
        <begin position="497"/>
        <end position="601"/>
    </location>
</feature>
<evidence type="ECO:0000256" key="9">
    <source>
        <dbReference type="ARBA" id="ARBA00022989"/>
    </source>
</evidence>
<evidence type="ECO:0000259" key="15">
    <source>
        <dbReference type="PROSITE" id="PS51103"/>
    </source>
</evidence>
<dbReference type="InterPro" id="IPR011055">
    <property type="entry name" value="Dup_hybrid_motif"/>
</dbReference>
<keyword evidence="7 12" id="KW-0812">Transmembrane</keyword>
<dbReference type="InterPro" id="IPR018113">
    <property type="entry name" value="PTrfase_EIIB_Cys"/>
</dbReference>
<dbReference type="NCBIfam" id="TIGR00830">
    <property type="entry name" value="PTBA"/>
    <property type="match status" value="1"/>
</dbReference>
<accession>A0ABT5SHB0</accession>
<evidence type="ECO:0000256" key="1">
    <source>
        <dbReference type="ARBA" id="ARBA00004651"/>
    </source>
</evidence>
<dbReference type="RefSeq" id="WP_274263938.1">
    <property type="nucleotide sequence ID" value="NZ_JAQZCI010000001.1"/>
</dbReference>
<reference evidence="16 17" key="1">
    <citation type="submission" date="2023-02" db="EMBL/GenBank/DDBJ databases">
        <title>Study of novel species of the Microbacterium genus.</title>
        <authorList>
            <person name="Arroyo-Herrera I."/>
            <person name="Roman-Ponce B."/>
            <person name="Vasquez-Murrieta M.S."/>
        </authorList>
    </citation>
    <scope>NUCLEOTIDE SEQUENCE [LARGE SCALE GENOMIC DNA]</scope>
    <source>
        <strain evidence="16 17">NE1TT3</strain>
    </source>
</reference>
<feature type="domain" description="PTS EIIC type-1" evidence="15">
    <location>
        <begin position="107"/>
        <end position="461"/>
    </location>
</feature>
<evidence type="ECO:0000313" key="16">
    <source>
        <dbReference type="EMBL" id="MDD7961442.1"/>
    </source>
</evidence>
<keyword evidence="17" id="KW-1185">Reference proteome</keyword>
<evidence type="ECO:0000259" key="14">
    <source>
        <dbReference type="PROSITE" id="PS51098"/>
    </source>
</evidence>
<dbReference type="Pfam" id="PF02378">
    <property type="entry name" value="PTS_EIIC"/>
    <property type="match status" value="1"/>
</dbReference>
<evidence type="ECO:0000256" key="3">
    <source>
        <dbReference type="ARBA" id="ARBA00022475"/>
    </source>
</evidence>
<dbReference type="PROSITE" id="PS51103">
    <property type="entry name" value="PTS_EIIC_TYPE_1"/>
    <property type="match status" value="1"/>
</dbReference>
<dbReference type="Pfam" id="PF00367">
    <property type="entry name" value="PTS_EIIB"/>
    <property type="match status" value="1"/>
</dbReference>
<dbReference type="Gene3D" id="3.30.1360.60">
    <property type="entry name" value="Glucose permease domain IIB"/>
    <property type="match status" value="1"/>
</dbReference>
<keyword evidence="4" id="KW-0762">Sugar transport</keyword>
<dbReference type="PROSITE" id="PS51093">
    <property type="entry name" value="PTS_EIIA_TYPE_1"/>
    <property type="match status" value="1"/>
</dbReference>
<keyword evidence="5" id="KW-0808">Transferase</keyword>
<gene>
    <name evidence="16" type="ORF">PUW80_03650</name>
</gene>
<evidence type="ECO:0000256" key="8">
    <source>
        <dbReference type="ARBA" id="ARBA00022777"/>
    </source>
</evidence>
<feature type="transmembrane region" description="Helical" evidence="12">
    <location>
        <begin position="201"/>
        <end position="228"/>
    </location>
</feature>
<feature type="transmembrane region" description="Helical" evidence="12">
    <location>
        <begin position="428"/>
        <end position="450"/>
    </location>
</feature>
<feature type="transmembrane region" description="Helical" evidence="12">
    <location>
        <begin position="383"/>
        <end position="408"/>
    </location>
</feature>
<comment type="subcellular location">
    <subcellularLocation>
        <location evidence="1">Cell membrane</location>
        <topology evidence="1">Multi-pass membrane protein</topology>
    </subcellularLocation>
</comment>
<organism evidence="16 17">
    <name type="scientific">Microbacterium thalli</name>
    <dbReference type="NCBI Taxonomy" id="3027921"/>
    <lineage>
        <taxon>Bacteria</taxon>
        <taxon>Bacillati</taxon>
        <taxon>Actinomycetota</taxon>
        <taxon>Actinomycetes</taxon>
        <taxon>Micrococcales</taxon>
        <taxon>Microbacteriaceae</taxon>
        <taxon>Microbacterium</taxon>
    </lineage>
</organism>
<feature type="transmembrane region" description="Helical" evidence="12">
    <location>
        <begin position="249"/>
        <end position="268"/>
    </location>
</feature>
<comment type="caution">
    <text evidence="16">The sequence shown here is derived from an EMBL/GenBank/DDBJ whole genome shotgun (WGS) entry which is preliminary data.</text>
</comment>
<evidence type="ECO:0000256" key="4">
    <source>
        <dbReference type="ARBA" id="ARBA00022597"/>
    </source>
</evidence>
<keyword evidence="8" id="KW-0418">Kinase</keyword>
<evidence type="ECO:0000256" key="6">
    <source>
        <dbReference type="ARBA" id="ARBA00022683"/>
    </source>
</evidence>
<protein>
    <submittedName>
        <fullName evidence="16">Glucose PTS transporter subunit IIA</fullName>
    </submittedName>
</protein>
<dbReference type="EMBL" id="JAQZCI010000001">
    <property type="protein sequence ID" value="MDD7961442.1"/>
    <property type="molecule type" value="Genomic_DNA"/>
</dbReference>
<dbReference type="InterPro" id="IPR003352">
    <property type="entry name" value="PTS_EIIC"/>
</dbReference>
<proteinExistence type="predicted"/>
<dbReference type="InterPro" id="IPR001996">
    <property type="entry name" value="PTS_IIB_1"/>
</dbReference>
<evidence type="ECO:0000256" key="5">
    <source>
        <dbReference type="ARBA" id="ARBA00022679"/>
    </source>
</evidence>
<dbReference type="InterPro" id="IPR013013">
    <property type="entry name" value="PTS_EIIC_1"/>
</dbReference>
<keyword evidence="9 12" id="KW-1133">Transmembrane helix</keyword>
<dbReference type="SUPFAM" id="SSF55604">
    <property type="entry name" value="Glucose permease domain IIB"/>
    <property type="match status" value="1"/>
</dbReference>
<keyword evidence="3" id="KW-1003">Cell membrane</keyword>
<dbReference type="PROSITE" id="PS51098">
    <property type="entry name" value="PTS_EIIB_TYPE_1"/>
    <property type="match status" value="1"/>
</dbReference>
<keyword evidence="2" id="KW-0813">Transport</keyword>
<evidence type="ECO:0000256" key="2">
    <source>
        <dbReference type="ARBA" id="ARBA00022448"/>
    </source>
</evidence>
<feature type="transmembrane region" description="Helical" evidence="12">
    <location>
        <begin position="148"/>
        <end position="169"/>
    </location>
</feature>
<dbReference type="PANTHER" id="PTHR30175:SF1">
    <property type="entry name" value="PTS SYSTEM ARBUTIN-, CELLOBIOSE-, AND SALICIN-SPECIFIC EIIBC COMPONENT-RELATED"/>
    <property type="match status" value="1"/>
</dbReference>
<feature type="active site" description="Phosphocysteine intermediate; for EIIB activity" evidence="11">
    <location>
        <position position="27"/>
    </location>
</feature>
<feature type="transmembrane region" description="Helical" evidence="12">
    <location>
        <begin position="280"/>
        <end position="301"/>
    </location>
</feature>